<keyword evidence="1 14" id="KW-0728">SH3 domain</keyword>
<evidence type="ECO:0000313" key="22">
    <source>
        <dbReference type="Proteomes" id="UP001177744"/>
    </source>
</evidence>
<dbReference type="Pfam" id="PF07714">
    <property type="entry name" value="PK_Tyr_Ser-Thr"/>
    <property type="match status" value="1"/>
</dbReference>
<dbReference type="PRINTS" id="PR00401">
    <property type="entry name" value="SH2DOMAIN"/>
</dbReference>
<dbReference type="FunFam" id="3.30.200.20:FF:000016">
    <property type="entry name" value="Tyrosine-protein kinase"/>
    <property type="match status" value="1"/>
</dbReference>
<dbReference type="SUPFAM" id="SSF56112">
    <property type="entry name" value="Protein kinase-like (PK-like)"/>
    <property type="match status" value="1"/>
</dbReference>
<evidence type="ECO:0000256" key="11">
    <source>
        <dbReference type="ARBA" id="ARBA00051245"/>
    </source>
</evidence>
<evidence type="ECO:0000256" key="16">
    <source>
        <dbReference type="RuleBase" id="RU362096"/>
    </source>
</evidence>
<keyword evidence="22" id="KW-1185">Reference proteome</keyword>
<dbReference type="SUPFAM" id="SSF55550">
    <property type="entry name" value="SH2 domain"/>
    <property type="match status" value="1"/>
</dbReference>
<evidence type="ECO:0000259" key="20">
    <source>
        <dbReference type="PROSITE" id="PS50011"/>
    </source>
</evidence>
<dbReference type="Gene3D" id="3.30.200.20">
    <property type="entry name" value="Phosphorylase Kinase, domain 1"/>
    <property type="match status" value="1"/>
</dbReference>
<evidence type="ECO:0000256" key="12">
    <source>
        <dbReference type="ARBA" id="ARBA00056857"/>
    </source>
</evidence>
<organism evidence="21 22">
    <name type="scientific">Cnephaeus nilssonii</name>
    <name type="common">Northern bat</name>
    <name type="synonym">Eptesicus nilssonii</name>
    <dbReference type="NCBI Taxonomy" id="3371016"/>
    <lineage>
        <taxon>Eukaryota</taxon>
        <taxon>Metazoa</taxon>
        <taxon>Chordata</taxon>
        <taxon>Craniata</taxon>
        <taxon>Vertebrata</taxon>
        <taxon>Euteleostomi</taxon>
        <taxon>Mammalia</taxon>
        <taxon>Eutheria</taxon>
        <taxon>Laurasiatheria</taxon>
        <taxon>Chiroptera</taxon>
        <taxon>Yangochiroptera</taxon>
        <taxon>Vespertilionidae</taxon>
        <taxon>Cnephaeus</taxon>
    </lineage>
</organism>
<dbReference type="Gene3D" id="3.30.505.10">
    <property type="entry name" value="SH2 domain"/>
    <property type="match status" value="1"/>
</dbReference>
<proteinExistence type="inferred from homology"/>
<dbReference type="PROSITE" id="PS50011">
    <property type="entry name" value="PROTEIN_KINASE_DOM"/>
    <property type="match status" value="1"/>
</dbReference>
<dbReference type="PANTHER" id="PTHR24418">
    <property type="entry name" value="TYROSINE-PROTEIN KINASE"/>
    <property type="match status" value="1"/>
</dbReference>
<dbReference type="AlphaFoldDB" id="A0AA40LMZ3"/>
<keyword evidence="8 13" id="KW-0727">SH2 domain</keyword>
<dbReference type="InterPro" id="IPR036028">
    <property type="entry name" value="SH3-like_dom_sf"/>
</dbReference>
<dbReference type="Pfam" id="PF00017">
    <property type="entry name" value="SH2"/>
    <property type="match status" value="1"/>
</dbReference>
<protein>
    <recommendedName>
        <fullName evidence="16">Tyrosine-protein kinase</fullName>
        <ecNumber evidence="16">2.7.10.2</ecNumber>
    </recommendedName>
</protein>
<evidence type="ECO:0000256" key="5">
    <source>
        <dbReference type="ARBA" id="ARBA00022741"/>
    </source>
</evidence>
<dbReference type="FunFam" id="3.30.505.10:FF:000001">
    <property type="entry name" value="Tyrosine-protein kinase"/>
    <property type="match status" value="1"/>
</dbReference>
<dbReference type="Gene3D" id="1.10.510.10">
    <property type="entry name" value="Transferase(Phosphotransferase) domain 1"/>
    <property type="match status" value="1"/>
</dbReference>
<dbReference type="GO" id="GO:0034614">
    <property type="term" value="P:cellular response to reactive oxygen species"/>
    <property type="evidence" value="ECO:0007669"/>
    <property type="project" value="UniProtKB-ARBA"/>
</dbReference>
<dbReference type="EC" id="2.7.10.2" evidence="16"/>
<dbReference type="PROSITE" id="PS00109">
    <property type="entry name" value="PROTEIN_KINASE_TYR"/>
    <property type="match status" value="1"/>
</dbReference>
<sequence length="589" mass="66021">MGSNKSKPKDASQRRRSLEPAENAHGAAGVPSPPHRPPASRPPLMATVAPTRPSPLPPLSPSCLEASTPRTRSPPRRGRGRWLAHGHRSECDHDSGLGSDGMWETNLHAPGVRGPFVHTSPCPWPLPADVLLTLSAGGVTTFVALYDYESRTETDLSFKKGERLQIVNNTEGDWWLAHSLSTGQTGYIPSNYVAPSDSIQAEEWYFGKITRRESERLLLNAENPRGTFLVRESETTKGAYCLSVSDFDNAKGLNVKHYKIRKLDSGGFYITSRTQFNSLQQLVAYYSKHADGLCHRLTTVCPTSKPQTQGLAKDAWEIPRESLRLEVKLGQGCFGEVWMGTWNGTTRVAIKTLKPGTMSPEAFLQEAQVMKKLRHEKLVQLYAVVSEEPIYIVTEYMSKGSLLDFLKGETGKYLRLPQLVDMAAQIASGMAYVERMNYVHRDLRAANILVGENLVCKVADFGLARLIEDNEYTARQGAKFPIKWTAPEAALYGRFTIKSDVWSFGILLTELTTKGRVPYPGMVNREVLDQVERGYRMPCPPECPESLHDLMCQCWRKEPEERPTFEYLQAFLEDYFTSTEPQYQPGENL</sequence>
<dbReference type="InterPro" id="IPR008266">
    <property type="entry name" value="Tyr_kinase_AS"/>
</dbReference>
<comment type="catalytic activity">
    <reaction evidence="11 16">
        <text>L-tyrosyl-[protein] + ATP = O-phospho-L-tyrosyl-[protein] + ADP + H(+)</text>
        <dbReference type="Rhea" id="RHEA:10596"/>
        <dbReference type="Rhea" id="RHEA-COMP:10136"/>
        <dbReference type="Rhea" id="RHEA-COMP:20101"/>
        <dbReference type="ChEBI" id="CHEBI:15378"/>
        <dbReference type="ChEBI" id="CHEBI:30616"/>
        <dbReference type="ChEBI" id="CHEBI:46858"/>
        <dbReference type="ChEBI" id="CHEBI:61978"/>
        <dbReference type="ChEBI" id="CHEBI:456216"/>
        <dbReference type="EC" id="2.7.10.2"/>
    </reaction>
</comment>
<keyword evidence="7 15" id="KW-0067">ATP-binding</keyword>
<dbReference type="InterPro" id="IPR000719">
    <property type="entry name" value="Prot_kinase_dom"/>
</dbReference>
<dbReference type="InterPro" id="IPR017441">
    <property type="entry name" value="Protein_kinase_ATP_BS"/>
</dbReference>
<dbReference type="SMART" id="SM00252">
    <property type="entry name" value="SH2"/>
    <property type="match status" value="1"/>
</dbReference>
<dbReference type="SMART" id="SM00219">
    <property type="entry name" value="TyrKc"/>
    <property type="match status" value="1"/>
</dbReference>
<dbReference type="PRINTS" id="PR00452">
    <property type="entry name" value="SH3DOMAIN"/>
</dbReference>
<evidence type="ECO:0000256" key="17">
    <source>
        <dbReference type="SAM" id="MobiDB-lite"/>
    </source>
</evidence>
<feature type="compositionally biased region" description="Basic residues" evidence="17">
    <location>
        <begin position="73"/>
        <end position="86"/>
    </location>
</feature>
<evidence type="ECO:0000256" key="13">
    <source>
        <dbReference type="PROSITE-ProRule" id="PRU00191"/>
    </source>
</evidence>
<accession>A0AA40LMZ3</accession>
<dbReference type="CDD" id="cd05071">
    <property type="entry name" value="PTKc_Src"/>
    <property type="match status" value="1"/>
</dbReference>
<dbReference type="PROSITE" id="PS00107">
    <property type="entry name" value="PROTEIN_KINASE_ATP"/>
    <property type="match status" value="1"/>
</dbReference>
<feature type="region of interest" description="Disordered" evidence="17">
    <location>
        <begin position="1"/>
        <end position="90"/>
    </location>
</feature>
<evidence type="ECO:0000256" key="8">
    <source>
        <dbReference type="ARBA" id="ARBA00022999"/>
    </source>
</evidence>
<evidence type="ECO:0000313" key="21">
    <source>
        <dbReference type="EMBL" id="KAK1337468.1"/>
    </source>
</evidence>
<evidence type="ECO:0000256" key="14">
    <source>
        <dbReference type="PROSITE-ProRule" id="PRU00192"/>
    </source>
</evidence>
<dbReference type="Gene3D" id="2.30.30.40">
    <property type="entry name" value="SH3 Domains"/>
    <property type="match status" value="1"/>
</dbReference>
<feature type="compositionally biased region" description="Basic and acidic residues" evidence="17">
    <location>
        <begin position="7"/>
        <end position="19"/>
    </location>
</feature>
<dbReference type="InterPro" id="IPR020635">
    <property type="entry name" value="Tyr_kinase_cat_dom"/>
</dbReference>
<dbReference type="InterPro" id="IPR036860">
    <property type="entry name" value="SH2_dom_sf"/>
</dbReference>
<dbReference type="GO" id="GO:0005524">
    <property type="term" value="F:ATP binding"/>
    <property type="evidence" value="ECO:0007669"/>
    <property type="project" value="UniProtKB-UniRule"/>
</dbReference>
<dbReference type="InterPro" id="IPR011009">
    <property type="entry name" value="Kinase-like_dom_sf"/>
</dbReference>
<evidence type="ECO:0000256" key="2">
    <source>
        <dbReference type="ARBA" id="ARBA00022553"/>
    </source>
</evidence>
<dbReference type="InterPro" id="IPR001452">
    <property type="entry name" value="SH3_domain"/>
</dbReference>
<comment type="similarity">
    <text evidence="16">Belongs to the protein kinase superfamily. Tyr protein kinase family.</text>
</comment>
<dbReference type="FunFam" id="1.10.510.10:FF:000553">
    <property type="entry name" value="Tyrosine-protein kinase"/>
    <property type="match status" value="1"/>
</dbReference>
<keyword evidence="3 16" id="KW-0808">Transferase</keyword>
<feature type="compositionally biased region" description="Pro residues" evidence="17">
    <location>
        <begin position="31"/>
        <end position="41"/>
    </location>
</feature>
<dbReference type="CDD" id="cd10365">
    <property type="entry name" value="SH2_Src_Src"/>
    <property type="match status" value="1"/>
</dbReference>
<name>A0AA40LMZ3_CNENI</name>
<keyword evidence="4" id="KW-0519">Myristate</keyword>
<dbReference type="PROSITE" id="PS50001">
    <property type="entry name" value="SH2"/>
    <property type="match status" value="1"/>
</dbReference>
<dbReference type="Proteomes" id="UP001177744">
    <property type="component" value="Unassembled WGS sequence"/>
</dbReference>
<evidence type="ECO:0000256" key="9">
    <source>
        <dbReference type="ARBA" id="ARBA00023137"/>
    </source>
</evidence>
<evidence type="ECO:0000256" key="1">
    <source>
        <dbReference type="ARBA" id="ARBA00022443"/>
    </source>
</evidence>
<evidence type="ECO:0000256" key="6">
    <source>
        <dbReference type="ARBA" id="ARBA00022777"/>
    </source>
</evidence>
<evidence type="ECO:0000256" key="10">
    <source>
        <dbReference type="ARBA" id="ARBA00023288"/>
    </source>
</evidence>
<dbReference type="PRINTS" id="PR00109">
    <property type="entry name" value="TYRKINASE"/>
</dbReference>
<comment type="caution">
    <text evidence="21">The sequence shown here is derived from an EMBL/GenBank/DDBJ whole genome shotgun (WGS) entry which is preliminary data.</text>
</comment>
<dbReference type="GO" id="GO:0004715">
    <property type="term" value="F:non-membrane spanning protein tyrosine kinase activity"/>
    <property type="evidence" value="ECO:0007669"/>
    <property type="project" value="UniProtKB-EC"/>
</dbReference>
<evidence type="ECO:0000259" key="19">
    <source>
        <dbReference type="PROSITE" id="PS50002"/>
    </source>
</evidence>
<dbReference type="SUPFAM" id="SSF50044">
    <property type="entry name" value="SH3-domain"/>
    <property type="match status" value="1"/>
</dbReference>
<dbReference type="FunFam" id="2.30.30.40:FF:000083">
    <property type="entry name" value="Tyrosine-protein kinase"/>
    <property type="match status" value="1"/>
</dbReference>
<feature type="domain" description="Protein kinase" evidence="20">
    <location>
        <begin position="323"/>
        <end position="576"/>
    </location>
</feature>
<evidence type="ECO:0000256" key="7">
    <source>
        <dbReference type="ARBA" id="ARBA00022840"/>
    </source>
</evidence>
<evidence type="ECO:0000259" key="18">
    <source>
        <dbReference type="PROSITE" id="PS50001"/>
    </source>
</evidence>
<reference evidence="21" key="1">
    <citation type="submission" date="2023-06" db="EMBL/GenBank/DDBJ databases">
        <title>Reference genome for the Northern bat (Eptesicus nilssonii), a most northern bat species.</title>
        <authorList>
            <person name="Laine V.N."/>
            <person name="Pulliainen A.T."/>
            <person name="Lilley T.M."/>
        </authorList>
    </citation>
    <scope>NUCLEOTIDE SEQUENCE</scope>
    <source>
        <strain evidence="21">BLF_Eptnil</strain>
        <tissue evidence="21">Kidney</tissue>
    </source>
</reference>
<dbReference type="InterPro" id="IPR050198">
    <property type="entry name" value="Non-receptor_tyrosine_kinases"/>
</dbReference>
<comment type="function">
    <text evidence="12">Non-receptor protein tyrosine kinase which phosphorylates synaptophysin with high affinity.</text>
</comment>
<gene>
    <name evidence="21" type="ORF">QTO34_002096</name>
</gene>
<dbReference type="CDD" id="cd12008">
    <property type="entry name" value="SH3_Src"/>
    <property type="match status" value="1"/>
</dbReference>
<keyword evidence="9 16" id="KW-0829">Tyrosine-protein kinase</keyword>
<keyword evidence="6 16" id="KW-0418">Kinase</keyword>
<dbReference type="PROSITE" id="PS50002">
    <property type="entry name" value="SH3"/>
    <property type="match status" value="1"/>
</dbReference>
<keyword evidence="10" id="KW-0449">Lipoprotein</keyword>
<keyword evidence="2" id="KW-0597">Phosphoprotein</keyword>
<dbReference type="GO" id="GO:0005901">
    <property type="term" value="C:caveola"/>
    <property type="evidence" value="ECO:0007669"/>
    <property type="project" value="UniProtKB-ARBA"/>
</dbReference>
<feature type="compositionally biased region" description="Low complexity" evidence="17">
    <location>
        <begin position="61"/>
        <end position="71"/>
    </location>
</feature>
<feature type="domain" description="SH2" evidence="18">
    <location>
        <begin position="204"/>
        <end position="301"/>
    </location>
</feature>
<dbReference type="EMBL" id="JAULJE010000011">
    <property type="protein sequence ID" value="KAK1337468.1"/>
    <property type="molecule type" value="Genomic_DNA"/>
</dbReference>
<keyword evidence="5 15" id="KW-0547">Nucleotide-binding</keyword>
<dbReference type="GO" id="GO:0005737">
    <property type="term" value="C:cytoplasm"/>
    <property type="evidence" value="ECO:0007669"/>
    <property type="project" value="UniProtKB-ARBA"/>
</dbReference>
<dbReference type="SMART" id="SM00326">
    <property type="entry name" value="SH3"/>
    <property type="match status" value="1"/>
</dbReference>
<evidence type="ECO:0000256" key="3">
    <source>
        <dbReference type="ARBA" id="ARBA00022679"/>
    </source>
</evidence>
<feature type="domain" description="SH3" evidence="19">
    <location>
        <begin position="137"/>
        <end position="198"/>
    </location>
</feature>
<dbReference type="Pfam" id="PF00018">
    <property type="entry name" value="SH3_1"/>
    <property type="match status" value="1"/>
</dbReference>
<feature type="binding site" evidence="15">
    <location>
        <position position="351"/>
    </location>
    <ligand>
        <name>ATP</name>
        <dbReference type="ChEBI" id="CHEBI:30616"/>
    </ligand>
</feature>
<dbReference type="InterPro" id="IPR001245">
    <property type="entry name" value="Ser-Thr/Tyr_kinase_cat_dom"/>
</dbReference>
<evidence type="ECO:0000256" key="4">
    <source>
        <dbReference type="ARBA" id="ARBA00022707"/>
    </source>
</evidence>
<evidence type="ECO:0000256" key="15">
    <source>
        <dbReference type="PROSITE-ProRule" id="PRU10141"/>
    </source>
</evidence>
<dbReference type="InterPro" id="IPR000980">
    <property type="entry name" value="SH2"/>
</dbReference>